<feature type="compositionally biased region" description="Basic and acidic residues" evidence="2">
    <location>
        <begin position="510"/>
        <end position="527"/>
    </location>
</feature>
<feature type="region of interest" description="Disordered" evidence="2">
    <location>
        <begin position="229"/>
        <end position="286"/>
    </location>
</feature>
<dbReference type="EMBL" id="CAJHIA010000036">
    <property type="protein sequence ID" value="CAD6452349.1"/>
    <property type="molecule type" value="Genomic_DNA"/>
</dbReference>
<feature type="region of interest" description="Disordered" evidence="2">
    <location>
        <begin position="336"/>
        <end position="388"/>
    </location>
</feature>
<feature type="compositionally biased region" description="Basic and acidic residues" evidence="2">
    <location>
        <begin position="474"/>
        <end position="487"/>
    </location>
</feature>
<protein>
    <submittedName>
        <fullName evidence="4">27140ec2-87c9-4ac6-8e5e-5f1f103553b8</fullName>
    </submittedName>
</protein>
<reference evidence="4" key="1">
    <citation type="submission" date="2020-10" db="EMBL/GenBank/DDBJ databases">
        <authorList>
            <person name="Kusch S."/>
        </authorList>
    </citation>
    <scope>NUCLEOTIDE SEQUENCE</scope>
    <source>
        <strain evidence="4">SwB9</strain>
    </source>
</reference>
<feature type="region of interest" description="Disordered" evidence="2">
    <location>
        <begin position="408"/>
        <end position="487"/>
    </location>
</feature>
<feature type="compositionally biased region" description="Polar residues" evidence="2">
    <location>
        <begin position="376"/>
        <end position="388"/>
    </location>
</feature>
<feature type="compositionally biased region" description="Polar residues" evidence="2">
    <location>
        <begin position="259"/>
        <end position="286"/>
    </location>
</feature>
<feature type="compositionally biased region" description="Polar residues" evidence="2">
    <location>
        <begin position="113"/>
        <end position="123"/>
    </location>
</feature>
<dbReference type="Pfam" id="PF13257">
    <property type="entry name" value="DUF4048"/>
    <property type="match status" value="1"/>
</dbReference>
<accession>A0A8H2W5R0</accession>
<dbReference type="AlphaFoldDB" id="A0A8H2W5R0"/>
<feature type="compositionally biased region" description="Polar residues" evidence="2">
    <location>
        <begin position="450"/>
        <end position="465"/>
    </location>
</feature>
<keyword evidence="1" id="KW-0175">Coiled coil</keyword>
<evidence type="ECO:0000259" key="3">
    <source>
        <dbReference type="Pfam" id="PF13257"/>
    </source>
</evidence>
<sequence>MLIAKITFFPLFCDHYIYLFSSICKMDSFHNRMTSIDRASVGSILTGADQPTEVTLPSPHIGASPNRVNFSVKEPPRPVVRPVRALSYTSRRPNRLSLTFPVAPSNGLESARVTPTSSNTPSVPATPADPNVIVSPNDPNGFLVALASQERRVFELKEELSKAETELKQLKTQWALHEATKKRAEIRHVEKLQPVQTERGSPEKNALTTPKQSIDMDRKKAFLANLPQLPKDQKNPRRKIITGGHTRTLSLLSPERMTRNSPVNEVNGTTSIDLPRSTTMPDTSIGISRVNTNRANRHSYQGGLGVTHGVKQITEDVKAGLWNFLEDLRQATVGEEAVNGKASKRSSFDATQRGLNKRISKGSLRGRRGKSPRPDPSSQRTWDSLTGSNPALLDLGGALWQDPNTLAAPMKPTNVQKKSARPISFPTATIDDDDWSNWDSPTPKSPMRWSGSSTLSGPVTPGTTSSEDEVNILDQHHPPESPSKTDEIQWPALDNLKPGNLKKTISTAMKEWEKSLDPPPEETHSEDFLTGSPRVNGRRERERGIVASDAQS</sequence>
<feature type="region of interest" description="Disordered" evidence="2">
    <location>
        <begin position="107"/>
        <end position="133"/>
    </location>
</feature>
<feature type="domain" description="DUF4048" evidence="3">
    <location>
        <begin position="245"/>
        <end position="383"/>
    </location>
</feature>
<dbReference type="Proteomes" id="UP000624404">
    <property type="component" value="Unassembled WGS sequence"/>
</dbReference>
<dbReference type="OrthoDB" id="4097086at2759"/>
<evidence type="ECO:0000313" key="4">
    <source>
        <dbReference type="EMBL" id="CAD6452349.1"/>
    </source>
</evidence>
<gene>
    <name evidence="4" type="ORF">SCLTRI_LOCUS9725</name>
</gene>
<dbReference type="InterPro" id="IPR025122">
    <property type="entry name" value="DUF4048"/>
</dbReference>
<evidence type="ECO:0000256" key="1">
    <source>
        <dbReference type="SAM" id="Coils"/>
    </source>
</evidence>
<keyword evidence="5" id="KW-1185">Reference proteome</keyword>
<evidence type="ECO:0000256" key="2">
    <source>
        <dbReference type="SAM" id="MobiDB-lite"/>
    </source>
</evidence>
<feature type="coiled-coil region" evidence="1">
    <location>
        <begin position="146"/>
        <end position="180"/>
    </location>
</feature>
<name>A0A8H2W5R0_9HELO</name>
<comment type="caution">
    <text evidence="4">The sequence shown here is derived from an EMBL/GenBank/DDBJ whole genome shotgun (WGS) entry which is preliminary data.</text>
</comment>
<feature type="region of interest" description="Disordered" evidence="2">
    <location>
        <begin position="508"/>
        <end position="552"/>
    </location>
</feature>
<feature type="compositionally biased region" description="Basic residues" evidence="2">
    <location>
        <begin position="355"/>
        <end position="371"/>
    </location>
</feature>
<evidence type="ECO:0000313" key="5">
    <source>
        <dbReference type="Proteomes" id="UP000624404"/>
    </source>
</evidence>
<organism evidence="4 5">
    <name type="scientific">Sclerotinia trifoliorum</name>
    <dbReference type="NCBI Taxonomy" id="28548"/>
    <lineage>
        <taxon>Eukaryota</taxon>
        <taxon>Fungi</taxon>
        <taxon>Dikarya</taxon>
        <taxon>Ascomycota</taxon>
        <taxon>Pezizomycotina</taxon>
        <taxon>Leotiomycetes</taxon>
        <taxon>Helotiales</taxon>
        <taxon>Sclerotiniaceae</taxon>
        <taxon>Sclerotinia</taxon>
    </lineage>
</organism>
<proteinExistence type="predicted"/>